<proteinExistence type="predicted"/>
<comment type="caution">
    <text evidence="2">The sequence shown here is derived from an EMBL/GenBank/DDBJ whole genome shotgun (WGS) entry which is preliminary data.</text>
</comment>
<dbReference type="RefSeq" id="WP_379878967.1">
    <property type="nucleotide sequence ID" value="NZ_JBHUIP010000016.1"/>
</dbReference>
<gene>
    <name evidence="2" type="ORF">ACFSM5_21695</name>
</gene>
<feature type="chain" id="PRO_5047187647" evidence="1">
    <location>
        <begin position="22"/>
        <end position="332"/>
    </location>
</feature>
<dbReference type="EMBL" id="JBHUIP010000016">
    <property type="protein sequence ID" value="MFD2265531.1"/>
    <property type="molecule type" value="Genomic_DNA"/>
</dbReference>
<keyword evidence="3" id="KW-1185">Reference proteome</keyword>
<reference evidence="3" key="1">
    <citation type="journal article" date="2019" name="Int. J. Syst. Evol. Microbiol.">
        <title>The Global Catalogue of Microorganisms (GCM) 10K type strain sequencing project: providing services to taxonomists for standard genome sequencing and annotation.</title>
        <authorList>
            <consortium name="The Broad Institute Genomics Platform"/>
            <consortium name="The Broad Institute Genome Sequencing Center for Infectious Disease"/>
            <person name="Wu L."/>
            <person name="Ma J."/>
        </authorList>
    </citation>
    <scope>NUCLEOTIDE SEQUENCE [LARGE SCALE GENOMIC DNA]</scope>
    <source>
        <strain evidence="3">CGMCC 1.19062</strain>
    </source>
</reference>
<organism evidence="2 3">
    <name type="scientific">Lacibacterium aquatile</name>
    <dbReference type="NCBI Taxonomy" id="1168082"/>
    <lineage>
        <taxon>Bacteria</taxon>
        <taxon>Pseudomonadati</taxon>
        <taxon>Pseudomonadota</taxon>
        <taxon>Alphaproteobacteria</taxon>
        <taxon>Rhodospirillales</taxon>
        <taxon>Rhodospirillaceae</taxon>
    </lineage>
</organism>
<dbReference type="Pfam" id="PF13379">
    <property type="entry name" value="NMT1_2"/>
    <property type="match status" value="1"/>
</dbReference>
<dbReference type="PANTHER" id="PTHR30024">
    <property type="entry name" value="ALIPHATIC SULFONATES-BINDING PROTEIN-RELATED"/>
    <property type="match status" value="1"/>
</dbReference>
<dbReference type="SUPFAM" id="SSF53850">
    <property type="entry name" value="Periplasmic binding protein-like II"/>
    <property type="match status" value="1"/>
</dbReference>
<dbReference type="Gene3D" id="3.40.190.10">
    <property type="entry name" value="Periplasmic binding protein-like II"/>
    <property type="match status" value="2"/>
</dbReference>
<dbReference type="Proteomes" id="UP001597295">
    <property type="component" value="Unassembled WGS sequence"/>
</dbReference>
<evidence type="ECO:0000313" key="3">
    <source>
        <dbReference type="Proteomes" id="UP001597295"/>
    </source>
</evidence>
<name>A0ABW5E009_9PROT</name>
<evidence type="ECO:0000256" key="1">
    <source>
        <dbReference type="SAM" id="SignalP"/>
    </source>
</evidence>
<protein>
    <submittedName>
        <fullName evidence="2">ABC transporter substrate-binding protein</fullName>
    </submittedName>
</protein>
<accession>A0ABW5E009</accession>
<keyword evidence="1" id="KW-0732">Signal</keyword>
<feature type="signal peptide" evidence="1">
    <location>
        <begin position="1"/>
        <end position="21"/>
    </location>
</feature>
<sequence length="332" mass="34990">MRKILLAVTGLAALIAAPAFAQTKIEIGYIPVLGSAQLFVLEGEGWAKEAGLDVKLTKFDSGPAMVQALASGKIDAYYGGVTPLIVAKAQDVPISIVAAAATEEIVLVGRGKYAELAKKEGAGPALLSFAKAEGKKVKISSQPSGSVPDTITRYWLQEIAKVPAAEVEILSMGIDKTQQALLSKAVDLAPIREPLITVILQLDPSIEVVAKGGELFPGQPGSVVGVRDEYKQKNPDAIKALVKLHIRATDALKTDAKKVAPSVHKILGAGLSDVSVIEKALTSPYSNFVSNPADIFESTDKMQKFQVGQGAIAKQVDLAKLFDDSFYKAAGK</sequence>
<evidence type="ECO:0000313" key="2">
    <source>
        <dbReference type="EMBL" id="MFD2265531.1"/>
    </source>
</evidence>